<dbReference type="PANTHER" id="PTHR10809">
    <property type="entry name" value="VESICLE-ASSOCIATED MEMBRANE PROTEIN-ASSOCIATED PROTEIN"/>
    <property type="match status" value="1"/>
</dbReference>
<keyword evidence="16" id="KW-1015">Disulfide bond</keyword>
<evidence type="ECO:0000256" key="5">
    <source>
        <dbReference type="ARBA" id="ARBA00018309"/>
    </source>
</evidence>
<dbReference type="PANTHER" id="PTHR10809:SF155">
    <property type="entry name" value="VESICLE-ASSOCIATED MEMBRANE PROTEIN-ASSOCIATED PROTEIN A"/>
    <property type="match status" value="1"/>
</dbReference>
<dbReference type="GO" id="GO:0005886">
    <property type="term" value="C:plasma membrane"/>
    <property type="evidence" value="ECO:0007669"/>
    <property type="project" value="UniProtKB-SubCell"/>
</dbReference>
<dbReference type="Proteomes" id="UP000326062">
    <property type="component" value="Chromosome 15"/>
</dbReference>
<dbReference type="Pfam" id="PF00635">
    <property type="entry name" value="Motile_Sperm"/>
    <property type="match status" value="1"/>
</dbReference>
<dbReference type="GO" id="GO:0033149">
    <property type="term" value="F:FFAT motif binding"/>
    <property type="evidence" value="ECO:0007669"/>
    <property type="project" value="TreeGrafter"/>
</dbReference>
<dbReference type="GO" id="GO:0005789">
    <property type="term" value="C:endoplasmic reticulum membrane"/>
    <property type="evidence" value="ECO:0007669"/>
    <property type="project" value="UniProtKB-SubCell"/>
</dbReference>
<dbReference type="GO" id="GO:0031175">
    <property type="term" value="P:neuron projection development"/>
    <property type="evidence" value="ECO:0007669"/>
    <property type="project" value="TreeGrafter"/>
</dbReference>
<keyword evidence="13" id="KW-0007">Acetylation</keyword>
<dbReference type="GO" id="GO:0005923">
    <property type="term" value="C:bicellular tight junction"/>
    <property type="evidence" value="ECO:0007669"/>
    <property type="project" value="UniProtKB-SubCell"/>
</dbReference>
<feature type="domain" description="MSP" evidence="18">
    <location>
        <begin position="1"/>
        <end position="49"/>
    </location>
</feature>
<dbReference type="SUPFAM" id="SSF49354">
    <property type="entry name" value="PapD-like"/>
    <property type="match status" value="1"/>
</dbReference>
<keyword evidence="9" id="KW-0812">Transmembrane</keyword>
<keyword evidence="14" id="KW-0175">Coiled coil</keyword>
<evidence type="ECO:0000256" key="6">
    <source>
        <dbReference type="ARBA" id="ARBA00022427"/>
    </source>
</evidence>
<dbReference type="InterPro" id="IPR000535">
    <property type="entry name" value="MSP_dom"/>
</dbReference>
<evidence type="ECO:0000313" key="19">
    <source>
        <dbReference type="EMBL" id="KAB0368932.1"/>
    </source>
</evidence>
<dbReference type="EMBL" id="VCEB01000016">
    <property type="protein sequence ID" value="KAB0368932.1"/>
    <property type="molecule type" value="Genomic_DNA"/>
</dbReference>
<keyword evidence="10" id="KW-0256">Endoplasmic reticulum</keyword>
<evidence type="ECO:0000256" key="10">
    <source>
        <dbReference type="ARBA" id="ARBA00022824"/>
    </source>
</evidence>
<dbReference type="AlphaFoldDB" id="A0A5N3X4Y0"/>
<accession>A0A5N3X4Y0</accession>
<feature type="non-terminal residue" evidence="19">
    <location>
        <position position="1"/>
    </location>
</feature>
<comment type="caution">
    <text evidence="19">The sequence shown here is derived from an EMBL/GenBank/DDBJ whole genome shotgun (WGS) entry which is preliminary data.</text>
</comment>
<comment type="subcellular location">
    <subcellularLocation>
        <location evidence="2">Cell junction</location>
        <location evidence="2">Tight junction</location>
    </subcellularLocation>
    <subcellularLocation>
        <location evidence="3">Cell membrane</location>
        <topology evidence="3">Single-pass type IV membrane protein</topology>
    </subcellularLocation>
    <subcellularLocation>
        <location evidence="1">Endoplasmic reticulum membrane</location>
        <topology evidence="1">Single-pass type IV membrane protein</topology>
    </subcellularLocation>
</comment>
<evidence type="ECO:0000256" key="8">
    <source>
        <dbReference type="ARBA" id="ARBA00022553"/>
    </source>
</evidence>
<reference evidence="19 20" key="1">
    <citation type="submission" date="2019-06" db="EMBL/GenBank/DDBJ databases">
        <title>Discovery of a novel chromosome fission-fusion reversal in muntjac.</title>
        <authorList>
            <person name="Mudd A.B."/>
            <person name="Bredeson J.V."/>
            <person name="Baum R."/>
            <person name="Hockemeyer D."/>
            <person name="Rokhsar D.S."/>
        </authorList>
    </citation>
    <scope>NUCLEOTIDE SEQUENCE [LARGE SCALE GENOMIC DNA]</scope>
    <source>
        <strain evidence="19">UCam_UCB_Mr</strain>
        <tissue evidence="19">Fibroblast cell line</tissue>
    </source>
</reference>
<sequence length="49" mass="5445">PFTDAVTTNLTLRNPSDQRVYFKVKTIAPRGSCVRPNRGITDPGWTVTP</sequence>
<evidence type="ECO:0000256" key="3">
    <source>
        <dbReference type="ARBA" id="ARBA00004521"/>
    </source>
</evidence>
<keyword evidence="12" id="KW-1133">Transmembrane helix</keyword>
<evidence type="ECO:0000256" key="16">
    <source>
        <dbReference type="ARBA" id="ARBA00023157"/>
    </source>
</evidence>
<keyword evidence="8" id="KW-0597">Phosphoprotein</keyword>
<organism evidence="19 20">
    <name type="scientific">Muntiacus reevesi</name>
    <name type="common">Reeves' muntjac</name>
    <name type="synonym">Cervus reevesi</name>
    <dbReference type="NCBI Taxonomy" id="9886"/>
    <lineage>
        <taxon>Eukaryota</taxon>
        <taxon>Metazoa</taxon>
        <taxon>Chordata</taxon>
        <taxon>Craniata</taxon>
        <taxon>Vertebrata</taxon>
        <taxon>Euteleostomi</taxon>
        <taxon>Mammalia</taxon>
        <taxon>Eutheria</taxon>
        <taxon>Laurasiatheria</taxon>
        <taxon>Artiodactyla</taxon>
        <taxon>Ruminantia</taxon>
        <taxon>Pecora</taxon>
        <taxon>Cervidae</taxon>
        <taxon>Muntiacinae</taxon>
        <taxon>Muntiacus</taxon>
    </lineage>
</organism>
<evidence type="ECO:0000256" key="14">
    <source>
        <dbReference type="ARBA" id="ARBA00023054"/>
    </source>
</evidence>
<evidence type="ECO:0000256" key="2">
    <source>
        <dbReference type="ARBA" id="ARBA00004435"/>
    </source>
</evidence>
<evidence type="ECO:0000256" key="13">
    <source>
        <dbReference type="ARBA" id="ARBA00022990"/>
    </source>
</evidence>
<proteinExistence type="inferred from homology"/>
<keyword evidence="20" id="KW-1185">Reference proteome</keyword>
<evidence type="ECO:0000256" key="4">
    <source>
        <dbReference type="ARBA" id="ARBA00008932"/>
    </source>
</evidence>
<keyword evidence="6" id="KW-0796">Tight junction</keyword>
<keyword evidence="15" id="KW-0472">Membrane</keyword>
<dbReference type="InterPro" id="IPR008962">
    <property type="entry name" value="PapD-like_sf"/>
</dbReference>
<name>A0A5N3X4Y0_MUNRE</name>
<dbReference type="InterPro" id="IPR013783">
    <property type="entry name" value="Ig-like_fold"/>
</dbReference>
<evidence type="ECO:0000256" key="17">
    <source>
        <dbReference type="ARBA" id="ARBA00045917"/>
    </source>
</evidence>
<dbReference type="InterPro" id="IPR016763">
    <property type="entry name" value="VAP"/>
</dbReference>
<keyword evidence="7" id="KW-1003">Cell membrane</keyword>
<comment type="function">
    <text evidence="17">Endoplasmic reticulum (ER)-anchored protein that mediates the formation of contact sites between the ER and endosomes via interaction with FFAT motif-containing proteins such as STARD3 or WDR44. STARD3-VAPA interaction enables cholesterol transfer from the ER to endosomes. Via interaction with WDR44 participates in neosynthesized protein export. In addition, recruited to the plasma membrane through OSBPL3 binding. The OSBPL3-VAPA complex stimulates RRAS signaling which in turn attenuates integrin beta-1 (ITGB1) activation at the cell surface. With OSBPL3, may regulate ER morphology. May play a role in vesicle trafficking.</text>
</comment>
<evidence type="ECO:0000256" key="1">
    <source>
        <dbReference type="ARBA" id="ARBA00004163"/>
    </source>
</evidence>
<evidence type="ECO:0000259" key="18">
    <source>
        <dbReference type="PROSITE" id="PS50202"/>
    </source>
</evidence>
<comment type="similarity">
    <text evidence="4">Belongs to the VAMP-associated protein (VAP) (TC 9.B.17) family.</text>
</comment>
<evidence type="ECO:0000256" key="12">
    <source>
        <dbReference type="ARBA" id="ARBA00022989"/>
    </source>
</evidence>
<evidence type="ECO:0000256" key="7">
    <source>
        <dbReference type="ARBA" id="ARBA00022475"/>
    </source>
</evidence>
<keyword evidence="11" id="KW-0965">Cell junction</keyword>
<evidence type="ECO:0000313" key="20">
    <source>
        <dbReference type="Proteomes" id="UP000326062"/>
    </source>
</evidence>
<evidence type="ECO:0000256" key="15">
    <source>
        <dbReference type="ARBA" id="ARBA00023136"/>
    </source>
</evidence>
<gene>
    <name evidence="19" type="ORF">FD755_018937</name>
</gene>
<dbReference type="PROSITE" id="PS50202">
    <property type="entry name" value="MSP"/>
    <property type="match status" value="1"/>
</dbReference>
<protein>
    <recommendedName>
        <fullName evidence="5">Vesicle-associated membrane protein-associated protein A</fullName>
    </recommendedName>
</protein>
<evidence type="ECO:0000256" key="9">
    <source>
        <dbReference type="ARBA" id="ARBA00022692"/>
    </source>
</evidence>
<dbReference type="Gene3D" id="2.60.40.10">
    <property type="entry name" value="Immunoglobulins"/>
    <property type="match status" value="1"/>
</dbReference>
<evidence type="ECO:0000256" key="11">
    <source>
        <dbReference type="ARBA" id="ARBA00022949"/>
    </source>
</evidence>